<gene>
    <name evidence="4" type="ORF">SAMN02745883_00572</name>
</gene>
<sequence length="421" mass="48944">MTHMNTRVFDYKEHRLKNGINLVSIKRDTRLFCINIGINIGAINEKISEKGICHFIEHMLFKGTKKRDNNQINYDLEKCGGNYDAYTNYTSTVFSVTALAEELESSVEVLSDILINSTFPKNELEKERGVILSEIKSCIDDIEDYSFSKVHSLAFEKSPLKYDVIGSEKNIKMFTRKQLLKFYKENYIPSRCIIAVVSPYEHDKIKEIIERYFGDWNNKTVGKKKEVIITERNKSIEKISYKNNIEQNTLIYLYTFYGLTREEEIALDILNHKLGVSANSILFRALREERGLAYDIYSEMDATEFIKTLYIYTAVEESNVWEAKKIIEESIEKIKNRKIILEEKDINLMKKIIKTSIAAILEDSSGLCNYALNQKLMNKRIDGFIEDLKKLDYISVEDIYKVAQKVLIEPTVHILMNKKAD</sequence>
<dbReference type="PANTHER" id="PTHR11851">
    <property type="entry name" value="METALLOPROTEASE"/>
    <property type="match status" value="1"/>
</dbReference>
<comment type="similarity">
    <text evidence="1">Belongs to the peptidase M16 family.</text>
</comment>
<feature type="domain" description="Peptidase M16 C-terminal" evidence="3">
    <location>
        <begin position="174"/>
        <end position="345"/>
    </location>
</feature>
<keyword evidence="5" id="KW-1185">Reference proteome</keyword>
<dbReference type="InterPro" id="IPR050361">
    <property type="entry name" value="MPP/UQCRC_Complex"/>
</dbReference>
<evidence type="ECO:0000259" key="2">
    <source>
        <dbReference type="Pfam" id="PF00675"/>
    </source>
</evidence>
<evidence type="ECO:0000313" key="5">
    <source>
        <dbReference type="Proteomes" id="UP000184082"/>
    </source>
</evidence>
<organism evidence="4 5">
    <name type="scientific">Caminicella sporogenes DSM 14501</name>
    <dbReference type="NCBI Taxonomy" id="1121266"/>
    <lineage>
        <taxon>Bacteria</taxon>
        <taxon>Bacillati</taxon>
        <taxon>Bacillota</taxon>
        <taxon>Clostridia</taxon>
        <taxon>Peptostreptococcales</taxon>
        <taxon>Caminicellaceae</taxon>
        <taxon>Caminicella</taxon>
    </lineage>
</organism>
<proteinExistence type="inferred from homology"/>
<dbReference type="Pfam" id="PF05193">
    <property type="entry name" value="Peptidase_M16_C"/>
    <property type="match status" value="1"/>
</dbReference>
<dbReference type="EMBL" id="FRAJ01000004">
    <property type="protein sequence ID" value="SHJ83491.1"/>
    <property type="molecule type" value="Genomic_DNA"/>
</dbReference>
<dbReference type="Gene3D" id="3.30.830.10">
    <property type="entry name" value="Metalloenzyme, LuxS/M16 peptidase-like"/>
    <property type="match status" value="2"/>
</dbReference>
<dbReference type="InterPro" id="IPR007863">
    <property type="entry name" value="Peptidase_M16_C"/>
</dbReference>
<dbReference type="STRING" id="1121266.SAMN02745883_00572"/>
<dbReference type="Pfam" id="PF00675">
    <property type="entry name" value="Peptidase_M16"/>
    <property type="match status" value="1"/>
</dbReference>
<name>A0A1M6MJ21_9FIRM</name>
<dbReference type="InterPro" id="IPR011765">
    <property type="entry name" value="Pept_M16_N"/>
</dbReference>
<feature type="domain" description="Peptidase M16 N-terminal" evidence="2">
    <location>
        <begin position="34"/>
        <end position="166"/>
    </location>
</feature>
<dbReference type="GO" id="GO:0046872">
    <property type="term" value="F:metal ion binding"/>
    <property type="evidence" value="ECO:0007669"/>
    <property type="project" value="InterPro"/>
</dbReference>
<dbReference type="SUPFAM" id="SSF63411">
    <property type="entry name" value="LuxS/MPP-like metallohydrolase"/>
    <property type="match status" value="2"/>
</dbReference>
<evidence type="ECO:0000313" key="4">
    <source>
        <dbReference type="EMBL" id="SHJ83491.1"/>
    </source>
</evidence>
<evidence type="ECO:0000259" key="3">
    <source>
        <dbReference type="Pfam" id="PF05193"/>
    </source>
</evidence>
<evidence type="ECO:0000256" key="1">
    <source>
        <dbReference type="ARBA" id="ARBA00007261"/>
    </source>
</evidence>
<dbReference type="AlphaFoldDB" id="A0A1M6MJ21"/>
<dbReference type="Proteomes" id="UP000184082">
    <property type="component" value="Unassembled WGS sequence"/>
</dbReference>
<protein>
    <submittedName>
        <fullName evidence="4">Predicted Zn-dependent peptidase</fullName>
    </submittedName>
</protein>
<dbReference type="PANTHER" id="PTHR11851:SF49">
    <property type="entry name" value="MITOCHONDRIAL-PROCESSING PEPTIDASE SUBUNIT ALPHA"/>
    <property type="match status" value="1"/>
</dbReference>
<accession>A0A1M6MJ21</accession>
<dbReference type="InterPro" id="IPR011249">
    <property type="entry name" value="Metalloenz_LuxS/M16"/>
</dbReference>
<reference evidence="4 5" key="1">
    <citation type="submission" date="2016-11" db="EMBL/GenBank/DDBJ databases">
        <authorList>
            <person name="Jaros S."/>
            <person name="Januszkiewicz K."/>
            <person name="Wedrychowicz H."/>
        </authorList>
    </citation>
    <scope>NUCLEOTIDE SEQUENCE [LARGE SCALE GENOMIC DNA]</scope>
    <source>
        <strain evidence="4 5">DSM 14501</strain>
    </source>
</reference>